<dbReference type="Proteomes" id="UP000042958">
    <property type="component" value="Unassembled WGS sequence"/>
</dbReference>
<feature type="compositionally biased region" description="Pro residues" evidence="1">
    <location>
        <begin position="10"/>
        <end position="32"/>
    </location>
</feature>
<organism evidence="3 4">
    <name type="scientific">Penicillium brasilianum</name>
    <dbReference type="NCBI Taxonomy" id="104259"/>
    <lineage>
        <taxon>Eukaryota</taxon>
        <taxon>Fungi</taxon>
        <taxon>Dikarya</taxon>
        <taxon>Ascomycota</taxon>
        <taxon>Pezizomycotina</taxon>
        <taxon>Eurotiomycetes</taxon>
        <taxon>Eurotiomycetidae</taxon>
        <taxon>Eurotiales</taxon>
        <taxon>Aspergillaceae</taxon>
        <taxon>Penicillium</taxon>
    </lineage>
</organism>
<name>A0A0F7VAB5_PENBI</name>
<evidence type="ECO:0000313" key="4">
    <source>
        <dbReference type="Proteomes" id="UP000042958"/>
    </source>
</evidence>
<evidence type="ECO:0000313" key="3">
    <source>
        <dbReference type="EMBL" id="CEO58799.1"/>
    </source>
</evidence>
<dbReference type="AlphaFoldDB" id="A0A0F7VAB5"/>
<gene>
    <name evidence="3" type="ORF">PMG11_03501</name>
</gene>
<keyword evidence="4" id="KW-1185">Reference proteome</keyword>
<feature type="compositionally biased region" description="Basic and acidic residues" evidence="1">
    <location>
        <begin position="87"/>
        <end position="105"/>
    </location>
</feature>
<dbReference type="Pfam" id="PF01498">
    <property type="entry name" value="HTH_Tnp_Tc3_2"/>
    <property type="match status" value="1"/>
</dbReference>
<evidence type="ECO:0000259" key="2">
    <source>
        <dbReference type="Pfam" id="PF01498"/>
    </source>
</evidence>
<feature type="region of interest" description="Disordered" evidence="1">
    <location>
        <begin position="86"/>
        <end position="105"/>
    </location>
</feature>
<feature type="domain" description="Transposase Tc1-like" evidence="2">
    <location>
        <begin position="107"/>
        <end position="170"/>
    </location>
</feature>
<dbReference type="EMBL" id="CDHK01000003">
    <property type="protein sequence ID" value="CEO58799.1"/>
    <property type="molecule type" value="Genomic_DNA"/>
</dbReference>
<feature type="region of interest" description="Disordered" evidence="1">
    <location>
        <begin position="1"/>
        <end position="39"/>
    </location>
</feature>
<dbReference type="InterPro" id="IPR002492">
    <property type="entry name" value="Transposase_Tc1-like"/>
</dbReference>
<sequence length="171" mass="19875">MPRTRAGLPVPSPPTPRGPIPTAPRPPTPPLSDQPRRKNCELDVNLRTQITTLKDVAKWSYRQIHAKYPHIPLSTIKMTCLRSRIRHKEESRKRSGRPKILDDNDRQKILQKIHEDPRSSYDDLLSEVDHKCKKVSIARLLSIEGLRKWRVMKRLYLKSEHAAARLSWASR</sequence>
<accession>A0A0F7VAB5</accession>
<proteinExistence type="predicted"/>
<evidence type="ECO:0000256" key="1">
    <source>
        <dbReference type="SAM" id="MobiDB-lite"/>
    </source>
</evidence>
<dbReference type="STRING" id="104259.A0A0F7VAB5"/>
<dbReference type="OrthoDB" id="5151590at2759"/>
<dbReference type="GO" id="GO:0003677">
    <property type="term" value="F:DNA binding"/>
    <property type="evidence" value="ECO:0007669"/>
    <property type="project" value="InterPro"/>
</dbReference>
<reference evidence="4" key="1">
    <citation type="journal article" date="2015" name="Genome Announc.">
        <title>Draft genome sequence of the fungus Penicillium brasilianum MG11.</title>
        <authorList>
            <person name="Horn F."/>
            <person name="Linde J."/>
            <person name="Mattern D.J."/>
            <person name="Walther G."/>
            <person name="Guthke R."/>
            <person name="Brakhage A.A."/>
            <person name="Valiante V."/>
        </authorList>
    </citation>
    <scope>NUCLEOTIDE SEQUENCE [LARGE SCALE GENOMIC DNA]</scope>
    <source>
        <strain evidence="4">MG11</strain>
    </source>
</reference>
<protein>
    <recommendedName>
        <fullName evidence="2">Transposase Tc1-like domain-containing protein</fullName>
    </recommendedName>
</protein>
<dbReference type="GO" id="GO:0006313">
    <property type="term" value="P:DNA transposition"/>
    <property type="evidence" value="ECO:0007669"/>
    <property type="project" value="InterPro"/>
</dbReference>
<dbReference type="GO" id="GO:0015074">
    <property type="term" value="P:DNA integration"/>
    <property type="evidence" value="ECO:0007669"/>
    <property type="project" value="InterPro"/>
</dbReference>